<evidence type="ECO:0000313" key="2">
    <source>
        <dbReference type="EMBL" id="KIN92735.1"/>
    </source>
</evidence>
<evidence type="ECO:0000256" key="1">
    <source>
        <dbReference type="SAM" id="MobiDB-lite"/>
    </source>
</evidence>
<keyword evidence="3" id="KW-1185">Reference proteome</keyword>
<sequence>MPKSPKNPAAPRHTKSGLTPLGSRNGSGILAVIPRHRVDSQPRTPLLPEGALTANERDSHVGDNKLRGRQHGQTKATAVRTWA</sequence>
<reference evidence="3" key="2">
    <citation type="submission" date="2015-01" db="EMBL/GenBank/DDBJ databases">
        <title>Evolutionary Origins and Diversification of the Mycorrhizal Mutualists.</title>
        <authorList>
            <consortium name="DOE Joint Genome Institute"/>
            <consortium name="Mycorrhizal Genomics Consortium"/>
            <person name="Kohler A."/>
            <person name="Kuo A."/>
            <person name="Nagy L.G."/>
            <person name="Floudas D."/>
            <person name="Copeland A."/>
            <person name="Barry K.W."/>
            <person name="Cichocki N."/>
            <person name="Veneault-Fourrey C."/>
            <person name="LaButti K."/>
            <person name="Lindquist E.A."/>
            <person name="Lipzen A."/>
            <person name="Lundell T."/>
            <person name="Morin E."/>
            <person name="Murat C."/>
            <person name="Riley R."/>
            <person name="Ohm R."/>
            <person name="Sun H."/>
            <person name="Tunlid A."/>
            <person name="Henrissat B."/>
            <person name="Grigoriev I.V."/>
            <person name="Hibbett D.S."/>
            <person name="Martin F."/>
        </authorList>
    </citation>
    <scope>NUCLEOTIDE SEQUENCE [LARGE SCALE GENOMIC DNA]</scope>
    <source>
        <strain evidence="3">Marx 270</strain>
    </source>
</reference>
<dbReference type="EMBL" id="KN832427">
    <property type="protein sequence ID" value="KIN92735.1"/>
    <property type="molecule type" value="Genomic_DNA"/>
</dbReference>
<name>A0A0C3N9T0_PISTI</name>
<reference evidence="2 3" key="1">
    <citation type="submission" date="2014-04" db="EMBL/GenBank/DDBJ databases">
        <authorList>
            <consortium name="DOE Joint Genome Institute"/>
            <person name="Kuo A."/>
            <person name="Kohler A."/>
            <person name="Costa M.D."/>
            <person name="Nagy L.G."/>
            <person name="Floudas D."/>
            <person name="Copeland A."/>
            <person name="Barry K.W."/>
            <person name="Cichocki N."/>
            <person name="Veneault-Fourrey C."/>
            <person name="LaButti K."/>
            <person name="Lindquist E.A."/>
            <person name="Lipzen A."/>
            <person name="Lundell T."/>
            <person name="Morin E."/>
            <person name="Murat C."/>
            <person name="Sun H."/>
            <person name="Tunlid A."/>
            <person name="Henrissat B."/>
            <person name="Grigoriev I.V."/>
            <person name="Hibbett D.S."/>
            <person name="Martin F."/>
            <person name="Nordberg H.P."/>
            <person name="Cantor M.N."/>
            <person name="Hua S.X."/>
        </authorList>
    </citation>
    <scope>NUCLEOTIDE SEQUENCE [LARGE SCALE GENOMIC DNA]</scope>
    <source>
        <strain evidence="2 3">Marx 270</strain>
    </source>
</reference>
<dbReference type="HOGENOM" id="CLU_2543498_0_0_1"/>
<dbReference type="AlphaFoldDB" id="A0A0C3N9T0"/>
<feature type="region of interest" description="Disordered" evidence="1">
    <location>
        <begin position="1"/>
        <end position="83"/>
    </location>
</feature>
<gene>
    <name evidence="2" type="ORF">M404DRAFT_1009398</name>
</gene>
<dbReference type="Proteomes" id="UP000054217">
    <property type="component" value="Unassembled WGS sequence"/>
</dbReference>
<protein>
    <submittedName>
        <fullName evidence="2">Uncharacterized protein</fullName>
    </submittedName>
</protein>
<organism evidence="2 3">
    <name type="scientific">Pisolithus tinctorius Marx 270</name>
    <dbReference type="NCBI Taxonomy" id="870435"/>
    <lineage>
        <taxon>Eukaryota</taxon>
        <taxon>Fungi</taxon>
        <taxon>Dikarya</taxon>
        <taxon>Basidiomycota</taxon>
        <taxon>Agaricomycotina</taxon>
        <taxon>Agaricomycetes</taxon>
        <taxon>Agaricomycetidae</taxon>
        <taxon>Boletales</taxon>
        <taxon>Sclerodermatineae</taxon>
        <taxon>Pisolithaceae</taxon>
        <taxon>Pisolithus</taxon>
    </lineage>
</organism>
<feature type="compositionally biased region" description="Basic and acidic residues" evidence="1">
    <location>
        <begin position="55"/>
        <end position="66"/>
    </location>
</feature>
<proteinExistence type="predicted"/>
<accession>A0A0C3N9T0</accession>
<dbReference type="InParanoid" id="A0A0C3N9T0"/>
<evidence type="ECO:0000313" key="3">
    <source>
        <dbReference type="Proteomes" id="UP000054217"/>
    </source>
</evidence>